<dbReference type="EMBL" id="CP006566">
    <property type="protein sequence ID" value="AGP47249.1"/>
    <property type="molecule type" value="Genomic_DNA"/>
</dbReference>
<evidence type="ECO:0000313" key="1">
    <source>
        <dbReference type="EMBL" id="AGP47249.1"/>
    </source>
</evidence>
<dbReference type="RefSeq" id="WP_004952133.1">
    <property type="nucleotide sequence ID" value="NC_021659.1"/>
</dbReference>
<dbReference type="AlphaFoldDB" id="S4YR35"/>
<name>S4YR35_SERPL</name>
<dbReference type="HOGENOM" id="CLU_2275517_0_0_6"/>
<reference evidence="1 2" key="1">
    <citation type="journal article" date="2013" name="Genome Announc.">
        <title>Genome Sequence of Serratia plymuthica Strain S13, an Endophyte with Germination- and Plant-Growth-Promoting Activity from the Flower of Styrian Oil Pumpkin.</title>
        <authorList>
            <person name="Muller H."/>
            <person name="Furnkranz M."/>
            <person name="Grube M."/>
            <person name="Berg G."/>
        </authorList>
    </citation>
    <scope>NUCLEOTIDE SEQUENCE [LARGE SCALE GENOMIC DNA]</scope>
    <source>
        <strain evidence="1">S13</strain>
    </source>
</reference>
<proteinExistence type="predicted"/>
<accession>S4YR35</accession>
<dbReference type="Proteomes" id="UP000014900">
    <property type="component" value="Chromosome"/>
</dbReference>
<organism evidence="1 2">
    <name type="scientific">Serratia plymuthica S13</name>
    <dbReference type="NCBI Taxonomy" id="1348660"/>
    <lineage>
        <taxon>Bacteria</taxon>
        <taxon>Pseudomonadati</taxon>
        <taxon>Pseudomonadota</taxon>
        <taxon>Gammaproteobacteria</taxon>
        <taxon>Enterobacterales</taxon>
        <taxon>Yersiniaceae</taxon>
        <taxon>Serratia</taxon>
    </lineage>
</organism>
<gene>
    <name evidence="1" type="ORF">M621_19385</name>
</gene>
<protein>
    <submittedName>
        <fullName evidence="1">Uncharacterized protein</fullName>
    </submittedName>
</protein>
<evidence type="ECO:0000313" key="2">
    <source>
        <dbReference type="Proteomes" id="UP000014900"/>
    </source>
</evidence>
<dbReference type="KEGG" id="sry:M621_19385"/>
<sequence>MLFVLFDASLVLHHPGDEIQGHPQFLAMGQFCPSVNSRSSAYADIRPVSPSISSNAKATQKIFLLMLCRGFHWPWFVLLFGERNFYLLTTAPSLMAGAFFCV</sequence>